<dbReference type="VEuPathDB" id="MicrosporidiaDB:CWI39_1902p0010"/>
<organism evidence="1 2">
    <name type="scientific">Hamiltosporidium magnivora</name>
    <dbReference type="NCBI Taxonomy" id="148818"/>
    <lineage>
        <taxon>Eukaryota</taxon>
        <taxon>Fungi</taxon>
        <taxon>Fungi incertae sedis</taxon>
        <taxon>Microsporidia</taxon>
        <taxon>Dubosqiidae</taxon>
        <taxon>Hamiltosporidium</taxon>
    </lineage>
</organism>
<dbReference type="AlphaFoldDB" id="A0A4Q9KYN8"/>
<comment type="caution">
    <text evidence="1">The sequence shown here is derived from an EMBL/GenBank/DDBJ whole genome shotgun (WGS) entry which is preliminary data.</text>
</comment>
<name>A0A4Q9KYN8_9MICR</name>
<protein>
    <submittedName>
        <fullName evidence="1">Uncharacterized protein</fullName>
    </submittedName>
</protein>
<proteinExistence type="predicted"/>
<dbReference type="Proteomes" id="UP000293045">
    <property type="component" value="Unassembled WGS sequence"/>
</dbReference>
<evidence type="ECO:0000313" key="1">
    <source>
        <dbReference type="EMBL" id="TBT99764.1"/>
    </source>
</evidence>
<evidence type="ECO:0000313" key="2">
    <source>
        <dbReference type="Proteomes" id="UP000293045"/>
    </source>
</evidence>
<reference evidence="1 2" key="1">
    <citation type="submission" date="2017-12" db="EMBL/GenBank/DDBJ databases">
        <authorList>
            <person name="Pombert J.-F."/>
            <person name="Haag K.L."/>
            <person name="Ebert D."/>
        </authorList>
    </citation>
    <scope>NUCLEOTIDE SEQUENCE [LARGE SCALE GENOMIC DNA]</scope>
    <source>
        <strain evidence="1">IL-BN-2</strain>
    </source>
</reference>
<dbReference type="EMBL" id="PIXR01001902">
    <property type="protein sequence ID" value="TBT99764.1"/>
    <property type="molecule type" value="Genomic_DNA"/>
</dbReference>
<gene>
    <name evidence="1" type="ORF">CWI39_1902p0010</name>
</gene>
<sequence length="79" mass="9056">MLVSLSTLFGIKNITFNDKSLKFATNDLYYEESAILVEGVSVYIYLGIIEDSRGIPTRSSFEEVQTNLYQEFEDFITLD</sequence>
<accession>A0A4Q9KYN8</accession>